<dbReference type="GO" id="GO:0000709">
    <property type="term" value="P:meiotic joint molecule formation"/>
    <property type="evidence" value="ECO:0007669"/>
    <property type="project" value="TreeGrafter"/>
</dbReference>
<dbReference type="GO" id="GO:0010774">
    <property type="term" value="P:meiotic strand invasion involved in reciprocal meiotic recombination"/>
    <property type="evidence" value="ECO:0007669"/>
    <property type="project" value="TreeGrafter"/>
</dbReference>
<reference evidence="7" key="1">
    <citation type="submission" date="2021-01" db="EMBL/GenBank/DDBJ databases">
        <authorList>
            <person name="Corre E."/>
            <person name="Pelletier E."/>
            <person name="Niang G."/>
            <person name="Scheremetjew M."/>
            <person name="Finn R."/>
            <person name="Kale V."/>
            <person name="Holt S."/>
            <person name="Cochrane G."/>
            <person name="Meng A."/>
            <person name="Brown T."/>
            <person name="Cohen L."/>
        </authorList>
    </citation>
    <scope>NUCLEOTIDE SEQUENCE</scope>
    <source>
        <strain evidence="7">MM31A-1</strain>
    </source>
</reference>
<feature type="region of interest" description="Disordered" evidence="6">
    <location>
        <begin position="185"/>
        <end position="265"/>
    </location>
</feature>
<dbReference type="AlphaFoldDB" id="A0A7S3PYB9"/>
<keyword evidence="2" id="KW-0233">DNA recombination</keyword>
<dbReference type="GO" id="GO:0120230">
    <property type="term" value="F:recombinase activator activity"/>
    <property type="evidence" value="ECO:0007669"/>
    <property type="project" value="TreeGrafter"/>
</dbReference>
<dbReference type="GO" id="GO:0003690">
    <property type="term" value="F:double-stranded DNA binding"/>
    <property type="evidence" value="ECO:0007669"/>
    <property type="project" value="TreeGrafter"/>
</dbReference>
<gene>
    <name evidence="7" type="ORF">CDEB00056_LOCUS3880</name>
</gene>
<evidence type="ECO:0000256" key="1">
    <source>
        <dbReference type="ARBA" id="ARBA00004123"/>
    </source>
</evidence>
<feature type="compositionally biased region" description="Low complexity" evidence="6">
    <location>
        <begin position="153"/>
        <end position="164"/>
    </location>
</feature>
<keyword evidence="4" id="KW-0469">Meiosis</keyword>
<feature type="compositionally biased region" description="Basic and acidic residues" evidence="6">
    <location>
        <begin position="197"/>
        <end position="212"/>
    </location>
</feature>
<feature type="compositionally biased region" description="Basic residues" evidence="6">
    <location>
        <begin position="1"/>
        <end position="11"/>
    </location>
</feature>
<dbReference type="GO" id="GO:0000794">
    <property type="term" value="C:condensed nuclear chromosome"/>
    <property type="evidence" value="ECO:0007669"/>
    <property type="project" value="TreeGrafter"/>
</dbReference>
<evidence type="ECO:0000256" key="5">
    <source>
        <dbReference type="SAM" id="Coils"/>
    </source>
</evidence>
<keyword evidence="5" id="KW-0175">Coiled coil</keyword>
<protein>
    <recommendedName>
        <fullName evidence="8">Homologous-pairing protein 2 winged helix domain-containing protein</fullName>
    </recommendedName>
</protein>
<evidence type="ECO:0000256" key="4">
    <source>
        <dbReference type="ARBA" id="ARBA00023254"/>
    </source>
</evidence>
<feature type="region of interest" description="Disordered" evidence="6">
    <location>
        <begin position="1"/>
        <end position="51"/>
    </location>
</feature>
<evidence type="ECO:0000313" key="7">
    <source>
        <dbReference type="EMBL" id="CAE0459039.1"/>
    </source>
</evidence>
<feature type="region of interest" description="Disordered" evidence="6">
    <location>
        <begin position="578"/>
        <end position="604"/>
    </location>
</feature>
<name>A0A7S3PYB9_9STRA</name>
<feature type="compositionally biased region" description="Polar residues" evidence="6">
    <location>
        <begin position="362"/>
        <end position="380"/>
    </location>
</feature>
<sequence>MLSRQPPKKRVNVFLDSSDDEESEASYVQSNSEEESEHAAEDAMNDALSVASSASRSSDLFVVPLTQPHQRSIETPMKRPVDMPQTVKRPIDDIQPVKHFVDTQLVVKCVDTPVRVSARKIKNTSRNGSLVQDAYEIVSTAGKEKDKKSIDPTSTITSTHESSSENSLKDCAAIICGLRNSKPSQPIPLCPSSIENNLHETKSSDVSRDHHATAKSSMESLPVPEPSRKPSKLRLKIKSKKPSTSQSDQQREMLEQQSISKNQNSKAIVDAIKQKKQARSSENTQVIDLVKSPKTVAKKRVLEEWDKATSMAPTKTRVDTNTNNTKHTSAKAEVKTASPPAEIKKSAGGVKRKKRKIGKQHTAISTGSASQTKSSVNSIPASTTKNTSVAASNASSATTEPAATNQAPTKAAPNPTIIAQPKPKKKKKTKTFQQQVLLHMMTTMKPYTLKSLAVELRTTDIALRHLMLSLIDKQAVIRKEVGNKKKKELYWVDLAKATKEMYGKNGFSKEHHQATKEELRKVISEENGLLRIIKGMESDLSNDDLSKSLLEEEKLVEEMRKRVKDIKDRIALSKTPAKAKGRLAPRGGLSRFQPQPKKPKTKNQLRKDITSMRTEWKKRKEKCVDFVDQLADAMEKRPKDIHKLLDIETDEMMGVKIPPKQVD</sequence>
<feature type="region of interest" description="Disordered" evidence="6">
    <location>
        <begin position="141"/>
        <end position="164"/>
    </location>
</feature>
<proteinExistence type="predicted"/>
<feature type="compositionally biased region" description="Polar residues" evidence="6">
    <location>
        <begin position="255"/>
        <end position="265"/>
    </location>
</feature>
<evidence type="ECO:0000256" key="3">
    <source>
        <dbReference type="ARBA" id="ARBA00023242"/>
    </source>
</evidence>
<dbReference type="GO" id="GO:0007129">
    <property type="term" value="P:homologous chromosome pairing at meiosis"/>
    <property type="evidence" value="ECO:0007669"/>
    <property type="project" value="TreeGrafter"/>
</dbReference>
<feature type="compositionally biased region" description="Basic residues" evidence="6">
    <location>
        <begin position="229"/>
        <end position="241"/>
    </location>
</feature>
<dbReference type="EMBL" id="HBIO01005479">
    <property type="protein sequence ID" value="CAE0459039.1"/>
    <property type="molecule type" value="Transcribed_RNA"/>
</dbReference>
<dbReference type="PANTHER" id="PTHR15938:SF0">
    <property type="entry name" value="HOMOLOGOUS-PAIRING PROTEIN 2 HOMOLOG"/>
    <property type="match status" value="1"/>
</dbReference>
<dbReference type="GO" id="GO:0120231">
    <property type="term" value="C:DNA recombinase auxiliary factor complex"/>
    <property type="evidence" value="ECO:0007669"/>
    <property type="project" value="TreeGrafter"/>
</dbReference>
<evidence type="ECO:0008006" key="8">
    <source>
        <dbReference type="Google" id="ProtNLM"/>
    </source>
</evidence>
<comment type="subcellular location">
    <subcellularLocation>
        <location evidence="1">Nucleus</location>
    </subcellularLocation>
</comment>
<accession>A0A7S3PYB9</accession>
<feature type="coiled-coil region" evidence="5">
    <location>
        <begin position="542"/>
        <end position="569"/>
    </location>
</feature>
<feature type="compositionally biased region" description="Low complexity" evidence="6">
    <location>
        <begin position="381"/>
        <end position="405"/>
    </location>
</feature>
<evidence type="ECO:0000256" key="2">
    <source>
        <dbReference type="ARBA" id="ARBA00023172"/>
    </source>
</evidence>
<keyword evidence="3" id="KW-0539">Nucleus</keyword>
<feature type="compositionally biased region" description="Basic residues" evidence="6">
    <location>
        <begin position="350"/>
        <end position="359"/>
    </location>
</feature>
<feature type="region of interest" description="Disordered" evidence="6">
    <location>
        <begin position="315"/>
        <end position="429"/>
    </location>
</feature>
<evidence type="ECO:0000256" key="6">
    <source>
        <dbReference type="SAM" id="MobiDB-lite"/>
    </source>
</evidence>
<dbReference type="PANTHER" id="PTHR15938">
    <property type="entry name" value="TBP-1 INTERACTING PROTEIN"/>
    <property type="match status" value="1"/>
</dbReference>
<organism evidence="7">
    <name type="scientific">Chaetoceros debilis</name>
    <dbReference type="NCBI Taxonomy" id="122233"/>
    <lineage>
        <taxon>Eukaryota</taxon>
        <taxon>Sar</taxon>
        <taxon>Stramenopiles</taxon>
        <taxon>Ochrophyta</taxon>
        <taxon>Bacillariophyta</taxon>
        <taxon>Coscinodiscophyceae</taxon>
        <taxon>Chaetocerotophycidae</taxon>
        <taxon>Chaetocerotales</taxon>
        <taxon>Chaetocerotaceae</taxon>
        <taxon>Chaetoceros</taxon>
    </lineage>
</organism>